<evidence type="ECO:0000259" key="1">
    <source>
        <dbReference type="Pfam" id="PF10047"/>
    </source>
</evidence>
<dbReference type="InterPro" id="IPR018739">
    <property type="entry name" value="DUF2281"/>
</dbReference>
<dbReference type="AlphaFoldDB" id="A0A840U4G1"/>
<sequence length="72" mass="7987">MLTAIEGVYENGQIVLKHKPKSTAKAKVMVIFEEEAPETTYAPAKRPFGIAQGAIQLSSDFDDPLEDLKDYM</sequence>
<name>A0A840U4G1_9BACT</name>
<dbReference type="EMBL" id="JACHGF010000011">
    <property type="protein sequence ID" value="MBB5286719.1"/>
    <property type="molecule type" value="Genomic_DNA"/>
</dbReference>
<protein>
    <recommendedName>
        <fullName evidence="1">DUF2281 domain-containing protein</fullName>
    </recommendedName>
</protein>
<keyword evidence="3" id="KW-1185">Reference proteome</keyword>
<dbReference type="Pfam" id="PF10047">
    <property type="entry name" value="DUF2281"/>
    <property type="match status" value="1"/>
</dbReference>
<evidence type="ECO:0000313" key="2">
    <source>
        <dbReference type="EMBL" id="MBB5286719.1"/>
    </source>
</evidence>
<comment type="caution">
    <text evidence="2">The sequence shown here is derived from an EMBL/GenBank/DDBJ whole genome shotgun (WGS) entry which is preliminary data.</text>
</comment>
<feature type="domain" description="DUF2281" evidence="1">
    <location>
        <begin position="42"/>
        <end position="71"/>
    </location>
</feature>
<gene>
    <name evidence="2" type="ORF">HNQ92_004880</name>
</gene>
<proteinExistence type="predicted"/>
<evidence type="ECO:0000313" key="3">
    <source>
        <dbReference type="Proteomes" id="UP000557307"/>
    </source>
</evidence>
<dbReference type="Proteomes" id="UP000557307">
    <property type="component" value="Unassembled WGS sequence"/>
</dbReference>
<accession>A0A840U4G1</accession>
<organism evidence="2 3">
    <name type="scientific">Rhabdobacter roseus</name>
    <dbReference type="NCBI Taxonomy" id="1655419"/>
    <lineage>
        <taxon>Bacteria</taxon>
        <taxon>Pseudomonadati</taxon>
        <taxon>Bacteroidota</taxon>
        <taxon>Cytophagia</taxon>
        <taxon>Cytophagales</taxon>
        <taxon>Cytophagaceae</taxon>
        <taxon>Rhabdobacter</taxon>
    </lineage>
</organism>
<reference evidence="2 3" key="1">
    <citation type="submission" date="2020-08" db="EMBL/GenBank/DDBJ databases">
        <title>Genomic Encyclopedia of Type Strains, Phase IV (KMG-IV): sequencing the most valuable type-strain genomes for metagenomic binning, comparative biology and taxonomic classification.</title>
        <authorList>
            <person name="Goeker M."/>
        </authorList>
    </citation>
    <scope>NUCLEOTIDE SEQUENCE [LARGE SCALE GENOMIC DNA]</scope>
    <source>
        <strain evidence="2 3">DSM 105074</strain>
    </source>
</reference>
<dbReference type="RefSeq" id="WP_184178126.1">
    <property type="nucleotide sequence ID" value="NZ_JACHGF010000011.1"/>
</dbReference>